<evidence type="ECO:0000313" key="16">
    <source>
        <dbReference type="EMBL" id="EMG37118.1"/>
    </source>
</evidence>
<comment type="similarity">
    <text evidence="1 13">Belongs to the ATPase B chain family.</text>
</comment>
<comment type="function">
    <text evidence="11">Component of the F(0) channel, it forms part of the peripheral stalk, linking F(1) to F(0). The b'-subunit is a diverged and duplicated form of b found in plants and photosynthetic bacteria.</text>
</comment>
<keyword evidence="13" id="KW-1003">Cell membrane</keyword>
<evidence type="ECO:0000256" key="5">
    <source>
        <dbReference type="ARBA" id="ARBA00022781"/>
    </source>
</evidence>
<evidence type="ECO:0000256" key="4">
    <source>
        <dbReference type="ARBA" id="ARBA00022692"/>
    </source>
</evidence>
<keyword evidence="7 13" id="KW-0406">Ion transport</keyword>
<dbReference type="GO" id="GO:0045259">
    <property type="term" value="C:proton-transporting ATP synthase complex"/>
    <property type="evidence" value="ECO:0007669"/>
    <property type="project" value="UniProtKB-KW"/>
</dbReference>
<comment type="subcellular location">
    <subcellularLocation>
        <location evidence="13">Cell membrane</location>
        <topology evidence="13">Single-pass membrane protein</topology>
    </subcellularLocation>
    <subcellularLocation>
        <location evidence="12">Endomembrane system</location>
        <topology evidence="12">Single-pass membrane protein</topology>
    </subcellularLocation>
</comment>
<sequence>MLIDWFTVGAQIINFLILIWLLKRLLYGPILRAMREREERVRSRLEDARNTRREAEEELQRLQSERQELERARDEHMAQARREIKAWKDEAMDKAHAEVEEKRASWQQAVRQERERELEKMRKRIVGQVLTVSGRALADLADESLERKAADKFLSELRRRRAEDGDGFIHAGAVTLRIGGQVSEETGQRLRRELQEVFPEARDIEVSRDTDMGLGLTVVAGDRKWDWTLHGYLRDLEQEIFAVGAGETDNKASSDSGFKTEAGGAG</sequence>
<proteinExistence type="inferred from homology"/>
<feature type="coiled-coil region" evidence="14">
    <location>
        <begin position="31"/>
        <end position="116"/>
    </location>
</feature>
<dbReference type="GO" id="GO:0005886">
    <property type="term" value="C:plasma membrane"/>
    <property type="evidence" value="ECO:0007669"/>
    <property type="project" value="UniProtKB-SubCell"/>
</dbReference>
<evidence type="ECO:0000256" key="8">
    <source>
        <dbReference type="ARBA" id="ARBA00023136"/>
    </source>
</evidence>
<dbReference type="Pfam" id="PF00430">
    <property type="entry name" value="ATP-synt_B"/>
    <property type="match status" value="1"/>
</dbReference>
<dbReference type="InterPro" id="IPR050059">
    <property type="entry name" value="ATP_synthase_B_chain"/>
</dbReference>
<dbReference type="HAMAP" id="MF_01398">
    <property type="entry name" value="ATP_synth_b_bprime"/>
    <property type="match status" value="1"/>
</dbReference>
<evidence type="ECO:0000256" key="12">
    <source>
        <dbReference type="ARBA" id="ARBA00037847"/>
    </source>
</evidence>
<feature type="transmembrane region" description="Helical" evidence="13">
    <location>
        <begin position="6"/>
        <end position="27"/>
    </location>
</feature>
<dbReference type="Proteomes" id="UP000011922">
    <property type="component" value="Unassembled WGS sequence"/>
</dbReference>
<protein>
    <recommendedName>
        <fullName evidence="13">ATP synthase subunit b</fullName>
    </recommendedName>
    <alternativeName>
        <fullName evidence="13">ATP synthase F(0) sector subunit b</fullName>
    </alternativeName>
    <alternativeName>
        <fullName evidence="13">ATPase subunit I</fullName>
    </alternativeName>
    <alternativeName>
        <fullName evidence="13">F-type ATPase subunit b</fullName>
        <shortName evidence="13">F-ATPase subunit b</shortName>
    </alternativeName>
</protein>
<evidence type="ECO:0000256" key="9">
    <source>
        <dbReference type="ARBA" id="ARBA00023310"/>
    </source>
</evidence>
<evidence type="ECO:0000256" key="10">
    <source>
        <dbReference type="ARBA" id="ARBA00025198"/>
    </source>
</evidence>
<dbReference type="OrthoDB" id="466272at2"/>
<dbReference type="RefSeq" id="WP_005986631.1">
    <property type="nucleotide sequence ID" value="NZ_AOSV01000020.1"/>
</dbReference>
<keyword evidence="6 13" id="KW-1133">Transmembrane helix</keyword>
<evidence type="ECO:0000256" key="11">
    <source>
        <dbReference type="ARBA" id="ARBA00025614"/>
    </source>
</evidence>
<reference evidence="16 17" key="1">
    <citation type="journal article" date="2013" name="Genome Announc.">
        <title>Draft Genome Sequence for Desulfovibrio africanus Strain PCS.</title>
        <authorList>
            <person name="Brown S.D."/>
            <person name="Utturkar S.M."/>
            <person name="Arkin A.P."/>
            <person name="Deutschbauer A.M."/>
            <person name="Elias D.A."/>
            <person name="Hazen T.C."/>
            <person name="Chakraborty R."/>
        </authorList>
    </citation>
    <scope>NUCLEOTIDE SEQUENCE [LARGE SCALE GENOMIC DNA]</scope>
    <source>
        <strain evidence="16 17">PCS</strain>
    </source>
</reference>
<evidence type="ECO:0000256" key="13">
    <source>
        <dbReference type="HAMAP-Rule" id="MF_01398"/>
    </source>
</evidence>
<evidence type="ECO:0000256" key="2">
    <source>
        <dbReference type="ARBA" id="ARBA00022448"/>
    </source>
</evidence>
<accession>M5Q250</accession>
<evidence type="ECO:0000313" key="17">
    <source>
        <dbReference type="Proteomes" id="UP000011922"/>
    </source>
</evidence>
<evidence type="ECO:0000256" key="14">
    <source>
        <dbReference type="SAM" id="Coils"/>
    </source>
</evidence>
<dbReference type="AlphaFoldDB" id="M5Q250"/>
<keyword evidence="4 13" id="KW-0812">Transmembrane</keyword>
<dbReference type="CDD" id="cd06503">
    <property type="entry name" value="ATP-synt_Fo_b"/>
    <property type="match status" value="1"/>
</dbReference>
<evidence type="ECO:0000256" key="15">
    <source>
        <dbReference type="SAM" id="MobiDB-lite"/>
    </source>
</evidence>
<evidence type="ECO:0000256" key="1">
    <source>
        <dbReference type="ARBA" id="ARBA00005513"/>
    </source>
</evidence>
<comment type="subunit">
    <text evidence="13">F-type ATPases have 2 components, F(1) - the catalytic core - and F(0) - the membrane proton channel. F(1) has five subunits: alpha(3), beta(3), gamma(1), delta(1), epsilon(1). F(0) has three main subunits: a(1), b(2) and c(10-14). The alpha and beta chains form an alternating ring which encloses part of the gamma chain. F(1) is attached to F(0) by a central stalk formed by the gamma and epsilon chains, while a peripheral stalk is formed by the delta and b chains.</text>
</comment>
<organism evidence="16 17">
    <name type="scientific">Desulfocurvibacter africanus PCS</name>
    <dbReference type="NCBI Taxonomy" id="1262666"/>
    <lineage>
        <taxon>Bacteria</taxon>
        <taxon>Pseudomonadati</taxon>
        <taxon>Thermodesulfobacteriota</taxon>
        <taxon>Desulfovibrionia</taxon>
        <taxon>Desulfovibrionales</taxon>
        <taxon>Desulfovibrionaceae</taxon>
        <taxon>Desulfocurvibacter</taxon>
    </lineage>
</organism>
<dbReference type="GO" id="GO:0012505">
    <property type="term" value="C:endomembrane system"/>
    <property type="evidence" value="ECO:0007669"/>
    <property type="project" value="UniProtKB-SubCell"/>
</dbReference>
<dbReference type="GO" id="GO:0046961">
    <property type="term" value="F:proton-transporting ATPase activity, rotational mechanism"/>
    <property type="evidence" value="ECO:0007669"/>
    <property type="project" value="TreeGrafter"/>
</dbReference>
<evidence type="ECO:0000256" key="7">
    <source>
        <dbReference type="ARBA" id="ARBA00023065"/>
    </source>
</evidence>
<keyword evidence="8 13" id="KW-0472">Membrane</keyword>
<dbReference type="PANTHER" id="PTHR33445">
    <property type="entry name" value="ATP SYNTHASE SUBUNIT B', CHLOROPLASTIC"/>
    <property type="match status" value="1"/>
</dbReference>
<dbReference type="PANTHER" id="PTHR33445:SF2">
    <property type="entry name" value="ATP SYNTHASE SUBUNIT B', CHLOROPLASTIC"/>
    <property type="match status" value="1"/>
</dbReference>
<keyword evidence="3 13" id="KW-0138">CF(0)</keyword>
<keyword evidence="2 13" id="KW-0813">Transport</keyword>
<keyword evidence="5 13" id="KW-0375">Hydrogen ion transport</keyword>
<evidence type="ECO:0000256" key="6">
    <source>
        <dbReference type="ARBA" id="ARBA00022989"/>
    </source>
</evidence>
<dbReference type="GO" id="GO:0046933">
    <property type="term" value="F:proton-transporting ATP synthase activity, rotational mechanism"/>
    <property type="evidence" value="ECO:0007669"/>
    <property type="project" value="UniProtKB-UniRule"/>
</dbReference>
<keyword evidence="14" id="KW-0175">Coiled coil</keyword>
<dbReference type="PATRIC" id="fig|1262666.3.peg.1983"/>
<gene>
    <name evidence="13" type="primary">atpF</name>
    <name evidence="16" type="ORF">PCS_01953</name>
</gene>
<dbReference type="InterPro" id="IPR002146">
    <property type="entry name" value="ATP_synth_b/b'su_bac/chlpt"/>
</dbReference>
<keyword evidence="9 13" id="KW-0066">ATP synthesis</keyword>
<feature type="region of interest" description="Disordered" evidence="15">
    <location>
        <begin position="247"/>
        <end position="266"/>
    </location>
</feature>
<comment type="caution">
    <text evidence="16">The sequence shown here is derived from an EMBL/GenBank/DDBJ whole genome shotgun (WGS) entry which is preliminary data.</text>
</comment>
<comment type="function">
    <text evidence="10 13">F(1)F(0) ATP synthase produces ATP from ADP in the presence of a proton or sodium gradient. F-type ATPases consist of two structural domains, F(1) containing the extramembraneous catalytic core and F(0) containing the membrane proton channel, linked together by a central stalk and a peripheral stalk. During catalysis, ATP synthesis in the catalytic domain of F(1) is coupled via a rotary mechanism of the central stalk subunits to proton translocation.</text>
</comment>
<dbReference type="EMBL" id="AOSV01000020">
    <property type="protein sequence ID" value="EMG37118.1"/>
    <property type="molecule type" value="Genomic_DNA"/>
</dbReference>
<evidence type="ECO:0000256" key="3">
    <source>
        <dbReference type="ARBA" id="ARBA00022547"/>
    </source>
</evidence>
<name>M5Q250_DESAF</name>